<accession>A0A0E9PYS5</accession>
<reference evidence="2" key="1">
    <citation type="submission" date="2014-11" db="EMBL/GenBank/DDBJ databases">
        <authorList>
            <person name="Amaro Gonzalez C."/>
        </authorList>
    </citation>
    <scope>NUCLEOTIDE SEQUENCE</scope>
</reference>
<organism evidence="2">
    <name type="scientific">Anguilla anguilla</name>
    <name type="common">European freshwater eel</name>
    <name type="synonym">Muraena anguilla</name>
    <dbReference type="NCBI Taxonomy" id="7936"/>
    <lineage>
        <taxon>Eukaryota</taxon>
        <taxon>Metazoa</taxon>
        <taxon>Chordata</taxon>
        <taxon>Craniata</taxon>
        <taxon>Vertebrata</taxon>
        <taxon>Euteleostomi</taxon>
        <taxon>Actinopterygii</taxon>
        <taxon>Neopterygii</taxon>
        <taxon>Teleostei</taxon>
        <taxon>Anguilliformes</taxon>
        <taxon>Anguillidae</taxon>
        <taxon>Anguilla</taxon>
    </lineage>
</organism>
<protein>
    <submittedName>
        <fullName evidence="2">Uncharacterized protein</fullName>
    </submittedName>
</protein>
<dbReference type="AlphaFoldDB" id="A0A0E9PYS5"/>
<evidence type="ECO:0000313" key="2">
    <source>
        <dbReference type="EMBL" id="JAH09654.1"/>
    </source>
</evidence>
<keyword evidence="1" id="KW-0732">Signal</keyword>
<feature type="chain" id="PRO_5002431131" evidence="1">
    <location>
        <begin position="18"/>
        <end position="46"/>
    </location>
</feature>
<dbReference type="EMBL" id="GBXM01098923">
    <property type="protein sequence ID" value="JAH09654.1"/>
    <property type="molecule type" value="Transcribed_RNA"/>
</dbReference>
<evidence type="ECO:0000256" key="1">
    <source>
        <dbReference type="SAM" id="SignalP"/>
    </source>
</evidence>
<reference evidence="2" key="2">
    <citation type="journal article" date="2015" name="Fish Shellfish Immunol.">
        <title>Early steps in the European eel (Anguilla anguilla)-Vibrio vulnificus interaction in the gills: Role of the RtxA13 toxin.</title>
        <authorList>
            <person name="Callol A."/>
            <person name="Pajuelo D."/>
            <person name="Ebbesson L."/>
            <person name="Teles M."/>
            <person name="MacKenzie S."/>
            <person name="Amaro C."/>
        </authorList>
    </citation>
    <scope>NUCLEOTIDE SEQUENCE</scope>
</reference>
<proteinExistence type="predicted"/>
<sequence length="46" mass="5048">MLVCFWLISSLNHMISGCSLSAPQRSLGTQEAPWSCLATALRDSQH</sequence>
<feature type="signal peptide" evidence="1">
    <location>
        <begin position="1"/>
        <end position="17"/>
    </location>
</feature>
<name>A0A0E9PYS5_ANGAN</name>